<keyword evidence="3" id="KW-0863">Zinc-finger</keyword>
<dbReference type="RefSeq" id="WP_161781718.1">
    <property type="nucleotide sequence ID" value="NZ_JPGK01000003.1"/>
</dbReference>
<dbReference type="Pfam" id="PF13490">
    <property type="entry name" value="zf-HC2"/>
    <property type="match status" value="1"/>
</dbReference>
<feature type="domain" description="Putative zinc-finger" evidence="2">
    <location>
        <begin position="8"/>
        <end position="41"/>
    </location>
</feature>
<keyword evidence="3" id="KW-0479">Metal-binding</keyword>
<dbReference type="EMBL" id="LT966316">
    <property type="protein sequence ID" value="SOU91936.1"/>
    <property type="molecule type" value="Genomic_DNA"/>
</dbReference>
<dbReference type="AlphaFoldDB" id="A0A2I2MFH6"/>
<feature type="compositionally biased region" description="Basic and acidic residues" evidence="1">
    <location>
        <begin position="75"/>
        <end position="90"/>
    </location>
</feature>
<keyword evidence="3" id="KW-0862">Zinc</keyword>
<evidence type="ECO:0000313" key="3">
    <source>
        <dbReference type="EMBL" id="SOU91936.1"/>
    </source>
</evidence>
<feature type="region of interest" description="Disordered" evidence="1">
    <location>
        <begin position="57"/>
        <end position="90"/>
    </location>
</feature>
<reference evidence="3" key="1">
    <citation type="submission" date="2017-12" db="EMBL/GenBank/DDBJ databases">
        <authorList>
            <consortium name="SysMetEx"/>
        </authorList>
    </citation>
    <scope>NUCLEOTIDE SEQUENCE</scope>
    <source>
        <strain evidence="3">Pb_238</strain>
    </source>
</reference>
<protein>
    <submittedName>
        <fullName evidence="3">Zinc-finger</fullName>
    </submittedName>
</protein>
<evidence type="ECO:0000259" key="2">
    <source>
        <dbReference type="Pfam" id="PF13490"/>
    </source>
</evidence>
<dbReference type="GO" id="GO:0008270">
    <property type="term" value="F:zinc ion binding"/>
    <property type="evidence" value="ECO:0007669"/>
    <property type="project" value="UniProtKB-KW"/>
</dbReference>
<name>A0A2I2MFH6_9BACT</name>
<gene>
    <name evidence="3" type="ORF">LFTS_00556</name>
</gene>
<accession>A0A2I2MFH6</accession>
<evidence type="ECO:0000256" key="1">
    <source>
        <dbReference type="SAM" id="MobiDB-lite"/>
    </source>
</evidence>
<proteinExistence type="predicted"/>
<organism evidence="3">
    <name type="scientific">Leptospirillum ferriphilum</name>
    <dbReference type="NCBI Taxonomy" id="178606"/>
    <lineage>
        <taxon>Bacteria</taxon>
        <taxon>Pseudomonadati</taxon>
        <taxon>Nitrospirota</taxon>
        <taxon>Nitrospiria</taxon>
        <taxon>Nitrospirales</taxon>
        <taxon>Nitrospiraceae</taxon>
        <taxon>Leptospirillum</taxon>
    </lineage>
</organism>
<dbReference type="InterPro" id="IPR027383">
    <property type="entry name" value="Znf_put"/>
</dbReference>
<sequence length="90" mass="10055">MGRSLMSCKDVSSLIGQSLDGRLPLADRIRIRVHLLFCEACKRFSFQVRFLEKTMEATIRDGPPPESGSPGLSPEARERILGEIRKGKNP</sequence>